<feature type="transmembrane region" description="Helical" evidence="8">
    <location>
        <begin position="7"/>
        <end position="25"/>
    </location>
</feature>
<evidence type="ECO:0000256" key="5">
    <source>
        <dbReference type="ARBA" id="ARBA00022692"/>
    </source>
</evidence>
<dbReference type="NCBIfam" id="TIGR00912">
    <property type="entry name" value="2A0309"/>
    <property type="match status" value="1"/>
</dbReference>
<organism evidence="9 10">
    <name type="scientific">Paenibacillus gansuensis</name>
    <dbReference type="NCBI Taxonomy" id="306542"/>
    <lineage>
        <taxon>Bacteria</taxon>
        <taxon>Bacillati</taxon>
        <taxon>Bacillota</taxon>
        <taxon>Bacilli</taxon>
        <taxon>Bacillales</taxon>
        <taxon>Paenibacillaceae</taxon>
        <taxon>Paenibacillus</taxon>
    </lineage>
</organism>
<evidence type="ECO:0000256" key="4">
    <source>
        <dbReference type="ARBA" id="ARBA00022544"/>
    </source>
</evidence>
<evidence type="ECO:0000256" key="8">
    <source>
        <dbReference type="SAM" id="Phobius"/>
    </source>
</evidence>
<keyword evidence="10" id="KW-1185">Reference proteome</keyword>
<sequence>MKLTRWQFFCVMTALEVCMTIWLTISPALKAARQDSWISMLVGGLIGVGVGFLMARISLRYPDKTLIQFTEIIFGKWLGKCISLLYFVTWYSVSAVVLRDAADFLQTVLFRQTPIYILIAVVLMLMLYINYRGNLSTMGRFGEIACPLLLVVIAFTFIFNFNNIQPNFILPVFADTGIPSIVKGSVTYASFLGETYFIFMLMPFLVSKKKSTIDLFLIIVTTTITVTLAVTLVIMIYGPYYPANFLYPYFFAVRFISVLEFIENMDIWVILVWVLAVYLKLSLYMFICSYGTAQWLGIKNWKKVIWYFAAIIFVASVLPPNIALVSEDYAQKLWVPYIFPIVMIGIPILMYVVGSMRRKSFANN</sequence>
<evidence type="ECO:0000256" key="1">
    <source>
        <dbReference type="ARBA" id="ARBA00004141"/>
    </source>
</evidence>
<evidence type="ECO:0000313" key="10">
    <source>
        <dbReference type="Proteomes" id="UP001597541"/>
    </source>
</evidence>
<reference evidence="10" key="1">
    <citation type="journal article" date="2019" name="Int. J. Syst. Evol. Microbiol.">
        <title>The Global Catalogue of Microorganisms (GCM) 10K type strain sequencing project: providing services to taxonomists for standard genome sequencing and annotation.</title>
        <authorList>
            <consortium name="The Broad Institute Genomics Platform"/>
            <consortium name="The Broad Institute Genome Sequencing Center for Infectious Disease"/>
            <person name="Wu L."/>
            <person name="Ma J."/>
        </authorList>
    </citation>
    <scope>NUCLEOTIDE SEQUENCE [LARGE SCALE GENOMIC DNA]</scope>
    <source>
        <strain evidence="10">KCTC 3950</strain>
    </source>
</reference>
<dbReference type="InterPro" id="IPR004761">
    <property type="entry name" value="Spore_GerAB"/>
</dbReference>
<dbReference type="Proteomes" id="UP001597541">
    <property type="component" value="Unassembled WGS sequence"/>
</dbReference>
<protein>
    <submittedName>
        <fullName evidence="9">Endospore germination permease</fullName>
    </submittedName>
</protein>
<keyword evidence="6 8" id="KW-1133">Transmembrane helix</keyword>
<dbReference type="EMBL" id="JBHUME010000005">
    <property type="protein sequence ID" value="MFD2611636.1"/>
    <property type="molecule type" value="Genomic_DNA"/>
</dbReference>
<dbReference type="PANTHER" id="PTHR34975">
    <property type="entry name" value="SPORE GERMINATION PROTEIN A2"/>
    <property type="match status" value="1"/>
</dbReference>
<comment type="similarity">
    <text evidence="2">Belongs to the amino acid-polyamine-organocation (APC) superfamily. Spore germination protein (SGP) (TC 2.A.3.9) family.</text>
</comment>
<proteinExistence type="inferred from homology"/>
<feature type="transmembrane region" description="Helical" evidence="8">
    <location>
        <begin position="215"/>
        <end position="240"/>
    </location>
</feature>
<evidence type="ECO:0000256" key="6">
    <source>
        <dbReference type="ARBA" id="ARBA00022989"/>
    </source>
</evidence>
<evidence type="ECO:0000313" key="9">
    <source>
        <dbReference type="EMBL" id="MFD2611636.1"/>
    </source>
</evidence>
<keyword evidence="7 8" id="KW-0472">Membrane</keyword>
<name>A0ABW5P8K7_9BACL</name>
<gene>
    <name evidence="9" type="ORF">ACFSUF_04280</name>
</gene>
<evidence type="ECO:0000256" key="3">
    <source>
        <dbReference type="ARBA" id="ARBA00022448"/>
    </source>
</evidence>
<dbReference type="PANTHER" id="PTHR34975:SF2">
    <property type="entry name" value="SPORE GERMINATION PROTEIN A2"/>
    <property type="match status" value="1"/>
</dbReference>
<keyword evidence="5 8" id="KW-0812">Transmembrane</keyword>
<evidence type="ECO:0000256" key="2">
    <source>
        <dbReference type="ARBA" id="ARBA00007998"/>
    </source>
</evidence>
<feature type="transmembrane region" description="Helical" evidence="8">
    <location>
        <begin position="304"/>
        <end position="322"/>
    </location>
</feature>
<accession>A0ABW5P8K7</accession>
<feature type="transmembrane region" description="Helical" evidence="8">
    <location>
        <begin position="37"/>
        <end position="57"/>
    </location>
</feature>
<feature type="transmembrane region" description="Helical" evidence="8">
    <location>
        <begin position="141"/>
        <end position="161"/>
    </location>
</feature>
<comment type="caution">
    <text evidence="9">The sequence shown here is derived from an EMBL/GenBank/DDBJ whole genome shotgun (WGS) entry which is preliminary data.</text>
</comment>
<feature type="transmembrane region" description="Helical" evidence="8">
    <location>
        <begin position="109"/>
        <end position="129"/>
    </location>
</feature>
<feature type="transmembrane region" description="Helical" evidence="8">
    <location>
        <begin position="334"/>
        <end position="354"/>
    </location>
</feature>
<keyword evidence="4" id="KW-0309">Germination</keyword>
<feature type="transmembrane region" description="Helical" evidence="8">
    <location>
        <begin position="267"/>
        <end position="292"/>
    </location>
</feature>
<keyword evidence="3" id="KW-0813">Transport</keyword>
<feature type="transmembrane region" description="Helical" evidence="8">
    <location>
        <begin position="77"/>
        <end position="97"/>
    </location>
</feature>
<feature type="transmembrane region" description="Helical" evidence="8">
    <location>
        <begin position="181"/>
        <end position="206"/>
    </location>
</feature>
<dbReference type="Gene3D" id="1.20.1740.10">
    <property type="entry name" value="Amino acid/polyamine transporter I"/>
    <property type="match status" value="1"/>
</dbReference>
<dbReference type="RefSeq" id="WP_377600483.1">
    <property type="nucleotide sequence ID" value="NZ_JBHUME010000005.1"/>
</dbReference>
<comment type="subcellular location">
    <subcellularLocation>
        <location evidence="1">Membrane</location>
        <topology evidence="1">Multi-pass membrane protein</topology>
    </subcellularLocation>
</comment>
<evidence type="ECO:0000256" key="7">
    <source>
        <dbReference type="ARBA" id="ARBA00023136"/>
    </source>
</evidence>
<dbReference type="Pfam" id="PF03845">
    <property type="entry name" value="Spore_permease"/>
    <property type="match status" value="1"/>
</dbReference>